<dbReference type="AlphaFoldDB" id="N6V9U7"/>
<dbReference type="PATRIC" id="fig|1094492.3.peg.1290"/>
<dbReference type="HOGENOM" id="CLU_149290_1_0_5"/>
<dbReference type="RefSeq" id="WP_010702935.1">
    <property type="nucleotide sequence ID" value="NZ_KB915626.1"/>
</dbReference>
<dbReference type="InterPro" id="IPR038573">
    <property type="entry name" value="BrnT_sf"/>
</dbReference>
<dbReference type="Gene3D" id="3.10.450.530">
    <property type="entry name" value="Ribonuclease toxin, BrnT, of type II toxin-antitoxin system"/>
    <property type="match status" value="1"/>
</dbReference>
<protein>
    <submittedName>
        <fullName evidence="1">Uncharacterized protein</fullName>
    </submittedName>
</protein>
<dbReference type="Pfam" id="PF04365">
    <property type="entry name" value="BrnT_toxin"/>
    <property type="match status" value="1"/>
</dbReference>
<sequence length="72" mass="8549">MFLQIHFAMARQDRIENGEYRWQTLGLVNGFLLLLVAHTIYDDKDGREVIHIISARRASLKERKRYEEESSL</sequence>
<dbReference type="STRING" id="1094492.m02_11890"/>
<organism evidence="1 2">
    <name type="scientific">Bartonella bovis m02</name>
    <dbReference type="NCBI Taxonomy" id="1094492"/>
    <lineage>
        <taxon>Bacteria</taxon>
        <taxon>Pseudomonadati</taxon>
        <taxon>Pseudomonadota</taxon>
        <taxon>Alphaproteobacteria</taxon>
        <taxon>Hyphomicrobiales</taxon>
        <taxon>Bartonellaceae</taxon>
        <taxon>Bartonella</taxon>
    </lineage>
</organism>
<evidence type="ECO:0000313" key="2">
    <source>
        <dbReference type="Proteomes" id="UP000014026"/>
    </source>
</evidence>
<gene>
    <name evidence="1" type="ORF">m02_11890</name>
</gene>
<proteinExistence type="predicted"/>
<reference evidence="1 2" key="1">
    <citation type="journal article" date="2013" name="PLoS Genet.">
        <title>A gene transfer agent and a dynamic repertoire of secretion systems hold the keys to the explosive radiation of the emerging pathogen Bartonella.</title>
        <authorList>
            <person name="Guy L."/>
            <person name="Nystedt B."/>
            <person name="Toft C."/>
            <person name="Zaremba-Niedzwiedzka K."/>
            <person name="Berglund E.C."/>
            <person name="Granberg F."/>
            <person name="Naslund K."/>
            <person name="Eriksson A.S."/>
            <person name="Andersson S.G."/>
        </authorList>
    </citation>
    <scope>NUCLEOTIDE SEQUENCE [LARGE SCALE GENOMIC DNA]</scope>
    <source>
        <strain evidence="2">m02</strain>
    </source>
</reference>
<dbReference type="EMBL" id="AGWB01000036">
    <property type="protein sequence ID" value="ENN89991.1"/>
    <property type="molecule type" value="Genomic_DNA"/>
</dbReference>
<dbReference type="InterPro" id="IPR007460">
    <property type="entry name" value="BrnT_toxin"/>
</dbReference>
<dbReference type="Proteomes" id="UP000014026">
    <property type="component" value="Unassembled WGS sequence"/>
</dbReference>
<name>N6V9U7_9HYPH</name>
<evidence type="ECO:0000313" key="1">
    <source>
        <dbReference type="EMBL" id="ENN89991.1"/>
    </source>
</evidence>
<accession>N6V9U7</accession>
<comment type="caution">
    <text evidence="1">The sequence shown here is derived from an EMBL/GenBank/DDBJ whole genome shotgun (WGS) entry which is preliminary data.</text>
</comment>